<dbReference type="GO" id="GO:0008654">
    <property type="term" value="P:phospholipid biosynthetic process"/>
    <property type="evidence" value="ECO:0007669"/>
    <property type="project" value="UniProtKB-KW"/>
</dbReference>
<keyword evidence="6" id="KW-0594">Phospholipid biosynthesis</keyword>
<keyword evidence="3 11" id="KW-0560">Oxidoreductase</keyword>
<name>A0A454C9B0_METHO</name>
<dbReference type="EMBL" id="CP033021">
    <property type="protein sequence ID" value="AYN65294.1"/>
    <property type="molecule type" value="Genomic_DNA"/>
</dbReference>
<dbReference type="InterPro" id="IPR013328">
    <property type="entry name" value="6PGD_dom2"/>
</dbReference>
<accession>A0A454C9B0</accession>
<dbReference type="SUPFAM" id="SSF51735">
    <property type="entry name" value="NAD(P)-binding Rossmann-fold domains"/>
    <property type="match status" value="1"/>
</dbReference>
<feature type="domain" description="Glycerol-3-phosphate dehydrogenase NAD-dependent C-terminal" evidence="14">
    <location>
        <begin position="180"/>
        <end position="316"/>
    </location>
</feature>
<dbReference type="InterPro" id="IPR006109">
    <property type="entry name" value="G3P_DH_NAD-dep_C"/>
</dbReference>
<dbReference type="InterPro" id="IPR006168">
    <property type="entry name" value="G3P_DH_NAD-dep"/>
</dbReference>
<comment type="catalytic activity">
    <reaction evidence="12">
        <text>sn-glycerol 3-phosphate + NADP(+) = dihydroxyacetone phosphate + NADPH + H(+)</text>
        <dbReference type="Rhea" id="RHEA:11096"/>
        <dbReference type="ChEBI" id="CHEBI:15378"/>
        <dbReference type="ChEBI" id="CHEBI:57597"/>
        <dbReference type="ChEBI" id="CHEBI:57642"/>
        <dbReference type="ChEBI" id="CHEBI:57783"/>
        <dbReference type="ChEBI" id="CHEBI:58349"/>
        <dbReference type="EC" id="1.1.1.94"/>
    </reaction>
</comment>
<evidence type="ECO:0000256" key="4">
    <source>
        <dbReference type="ARBA" id="ARBA00023027"/>
    </source>
</evidence>
<dbReference type="GO" id="GO:0051287">
    <property type="term" value="F:NAD binding"/>
    <property type="evidence" value="ECO:0007669"/>
    <property type="project" value="InterPro"/>
</dbReference>
<evidence type="ECO:0000256" key="12">
    <source>
        <dbReference type="RuleBase" id="RU000439"/>
    </source>
</evidence>
<dbReference type="SUPFAM" id="SSF48179">
    <property type="entry name" value="6-phosphogluconate dehydrogenase C-terminal domain-like"/>
    <property type="match status" value="1"/>
</dbReference>
<dbReference type="Gene3D" id="3.40.50.720">
    <property type="entry name" value="NAD(P)-binding Rossmann-like Domain"/>
    <property type="match status" value="1"/>
</dbReference>
<dbReference type="GO" id="GO:0005975">
    <property type="term" value="P:carbohydrate metabolic process"/>
    <property type="evidence" value="ECO:0007669"/>
    <property type="project" value="InterPro"/>
</dbReference>
<dbReference type="EC" id="1.1.1.94" evidence="12"/>
<dbReference type="InterPro" id="IPR036291">
    <property type="entry name" value="NAD(P)-bd_dom_sf"/>
</dbReference>
<dbReference type="InterPro" id="IPR008927">
    <property type="entry name" value="6-PGluconate_DH-like_C_sf"/>
</dbReference>
<dbReference type="GeneID" id="89679559"/>
<reference evidence="15 16" key="1">
    <citation type="submission" date="2014-08" db="EMBL/GenBank/DDBJ databases">
        <authorList>
            <person name="Kuleshov K."/>
            <person name="Dedkov V."/>
            <person name="Markelov M."/>
            <person name="Pimkina E."/>
        </authorList>
    </citation>
    <scope>NUCLEOTIDE SEQUENCE [LARGE SCALE GENOMIC DNA]</scope>
    <source>
        <strain evidence="16">TOA</strain>
    </source>
</reference>
<keyword evidence="7" id="KW-1208">Phospholipid metabolism</keyword>
<dbReference type="GO" id="GO:0005829">
    <property type="term" value="C:cytosol"/>
    <property type="evidence" value="ECO:0007669"/>
    <property type="project" value="TreeGrafter"/>
</dbReference>
<evidence type="ECO:0000256" key="6">
    <source>
        <dbReference type="ARBA" id="ARBA00023209"/>
    </source>
</evidence>
<dbReference type="Pfam" id="PF07479">
    <property type="entry name" value="NAD_Gly3P_dh_C"/>
    <property type="match status" value="1"/>
</dbReference>
<sequence length="327" mass="36289">MANISIFGSGAMGTAVATILANNGHNITIYGIDDSELNDLKNGRNTKYFEDVNLPKFKVTKDKKQAVEDCNYIVFAIPTKALPETYKEVIKLIKKQVIIINVSKGFWKDSNKSCHEIMTQEAQANSLISGVVSLIGPSFAIDIINKNITAVDAVSNNDKLNKKVQKLFSNDYFRVYTQKDVAGAESGSIFKNILAIASGMVAGLGYSTNSQIALITRGFNELKKFVLARGGKLKTIFGLSCLGDLMLTALSDKSRNYTFGKNFYNKNFDSSKLTVEGLRSIEIVYDEYIKTKLLDLPIVNSLYQIIYKNANPNEIIINLMKRKLKSE</sequence>
<dbReference type="AlphaFoldDB" id="A0A454C9B0"/>
<feature type="binding site" evidence="10">
    <location>
        <position position="140"/>
    </location>
    <ligand>
        <name>NAD(+)</name>
        <dbReference type="ChEBI" id="CHEBI:57540"/>
    </ligand>
</feature>
<feature type="binding site" evidence="9">
    <location>
        <position position="104"/>
    </location>
    <ligand>
        <name>substrate</name>
    </ligand>
</feature>
<gene>
    <name evidence="15" type="ORF">KN71_001070</name>
</gene>
<comment type="similarity">
    <text evidence="1 11">Belongs to the NAD-dependent glycerol-3-phosphate dehydrogenase family.</text>
</comment>
<feature type="active site" description="Proton acceptor" evidence="8">
    <location>
        <position position="191"/>
    </location>
</feature>
<dbReference type="PANTHER" id="PTHR11728">
    <property type="entry name" value="GLYCEROL-3-PHOSPHATE DEHYDROGENASE"/>
    <property type="match status" value="1"/>
</dbReference>
<dbReference type="OrthoDB" id="9812273at2"/>
<evidence type="ECO:0000256" key="9">
    <source>
        <dbReference type="PIRSR" id="PIRSR000114-2"/>
    </source>
</evidence>
<evidence type="ECO:0000259" key="13">
    <source>
        <dbReference type="Pfam" id="PF01210"/>
    </source>
</evidence>
<feature type="binding site" evidence="10">
    <location>
        <position position="255"/>
    </location>
    <ligand>
        <name>NAD(+)</name>
        <dbReference type="ChEBI" id="CHEBI:57540"/>
    </ligand>
</feature>
<evidence type="ECO:0000256" key="1">
    <source>
        <dbReference type="ARBA" id="ARBA00011009"/>
    </source>
</evidence>
<dbReference type="PROSITE" id="PS00957">
    <property type="entry name" value="NAD_G3PDH"/>
    <property type="match status" value="1"/>
</dbReference>
<dbReference type="PRINTS" id="PR00077">
    <property type="entry name" value="GPDHDRGNASE"/>
</dbReference>
<proteinExistence type="inferred from homology"/>
<evidence type="ECO:0000256" key="8">
    <source>
        <dbReference type="PIRSR" id="PIRSR000114-1"/>
    </source>
</evidence>
<evidence type="ECO:0000256" key="7">
    <source>
        <dbReference type="ARBA" id="ARBA00023264"/>
    </source>
</evidence>
<reference evidence="15 16" key="2">
    <citation type="submission" date="2018-10" db="EMBL/GenBank/DDBJ databases">
        <title>Detection and isolation of Mycoplasma hominis as a predominant microorganism from pelvic cavity of patient with salpingitis and tubo-ovarian abscess.</title>
        <authorList>
            <person name="Guschin A.E."/>
            <person name="Khayrullina G.A."/>
            <person name="Rakovskaya I.V."/>
            <person name="Shelenkov A.A."/>
            <person name="Shagin D.A."/>
        </authorList>
    </citation>
    <scope>NUCLEOTIDE SEQUENCE [LARGE SCALE GENOMIC DNA]</scope>
    <source>
        <strain evidence="16">TOA</strain>
    </source>
</reference>
<dbReference type="PANTHER" id="PTHR11728:SF1">
    <property type="entry name" value="GLYCEROL-3-PHOSPHATE DEHYDROGENASE [NAD(+)] 2, CHLOROPLASTIC"/>
    <property type="match status" value="1"/>
</dbReference>
<keyword evidence="2" id="KW-0444">Lipid biosynthesis</keyword>
<feature type="binding site" evidence="9">
    <location>
        <begin position="255"/>
        <end position="256"/>
    </location>
    <ligand>
        <name>substrate</name>
    </ligand>
</feature>
<dbReference type="Proteomes" id="UP000029712">
    <property type="component" value="Chromosome"/>
</dbReference>
<evidence type="ECO:0000256" key="3">
    <source>
        <dbReference type="ARBA" id="ARBA00023002"/>
    </source>
</evidence>
<organism evidence="15 16">
    <name type="scientific">Metamycoplasma hominis</name>
    <name type="common">Mycoplasma hominis</name>
    <dbReference type="NCBI Taxonomy" id="2098"/>
    <lineage>
        <taxon>Bacteria</taxon>
        <taxon>Bacillati</taxon>
        <taxon>Mycoplasmatota</taxon>
        <taxon>Mycoplasmoidales</taxon>
        <taxon>Metamycoplasmataceae</taxon>
        <taxon>Metamycoplasma</taxon>
    </lineage>
</organism>
<evidence type="ECO:0000256" key="10">
    <source>
        <dbReference type="PIRSR" id="PIRSR000114-3"/>
    </source>
</evidence>
<dbReference type="InterPro" id="IPR011128">
    <property type="entry name" value="G3P_DH_NAD-dep_N"/>
</dbReference>
<keyword evidence="4 10" id="KW-0520">NAD</keyword>
<dbReference type="PIRSF" id="PIRSF000114">
    <property type="entry name" value="Glycerol-3-P_dh"/>
    <property type="match status" value="1"/>
</dbReference>
<dbReference type="Pfam" id="PF01210">
    <property type="entry name" value="NAD_Gly3P_dh_N"/>
    <property type="match status" value="1"/>
</dbReference>
<dbReference type="GO" id="GO:0141153">
    <property type="term" value="F:glycerol-3-phosphate dehydrogenase (NADP+) activity"/>
    <property type="evidence" value="ECO:0007669"/>
    <property type="project" value="RHEA"/>
</dbReference>
<dbReference type="GO" id="GO:0046168">
    <property type="term" value="P:glycerol-3-phosphate catabolic process"/>
    <property type="evidence" value="ECO:0007669"/>
    <property type="project" value="InterPro"/>
</dbReference>
<evidence type="ECO:0000256" key="2">
    <source>
        <dbReference type="ARBA" id="ARBA00022516"/>
    </source>
</evidence>
<evidence type="ECO:0000256" key="5">
    <source>
        <dbReference type="ARBA" id="ARBA00023098"/>
    </source>
</evidence>
<feature type="domain" description="Glycerol-3-phosphate dehydrogenase NAD-dependent N-terminal" evidence="13">
    <location>
        <begin position="4"/>
        <end position="159"/>
    </location>
</feature>
<evidence type="ECO:0000256" key="11">
    <source>
        <dbReference type="RuleBase" id="RU000437"/>
    </source>
</evidence>
<dbReference type="NCBIfam" id="NF000942">
    <property type="entry name" value="PRK00094.1-4"/>
    <property type="match status" value="1"/>
</dbReference>
<evidence type="ECO:0000259" key="14">
    <source>
        <dbReference type="Pfam" id="PF07479"/>
    </source>
</evidence>
<feature type="binding site" evidence="10">
    <location>
        <begin position="8"/>
        <end position="13"/>
    </location>
    <ligand>
        <name>NAD(+)</name>
        <dbReference type="ChEBI" id="CHEBI:57540"/>
    </ligand>
</feature>
<keyword evidence="5" id="KW-0443">Lipid metabolism</keyword>
<evidence type="ECO:0000313" key="16">
    <source>
        <dbReference type="Proteomes" id="UP000029712"/>
    </source>
</evidence>
<dbReference type="NCBIfam" id="NF000940">
    <property type="entry name" value="PRK00094.1-2"/>
    <property type="match status" value="1"/>
</dbReference>
<protein>
    <recommendedName>
        <fullName evidence="12">Glycerol-3-phosphate dehydrogenase</fullName>
        <ecNumber evidence="12">1.1.1.94</ecNumber>
    </recommendedName>
</protein>
<evidence type="ECO:0000313" key="15">
    <source>
        <dbReference type="EMBL" id="AYN65294.1"/>
    </source>
</evidence>
<dbReference type="RefSeq" id="WP_020002656.1">
    <property type="nucleotide sequence ID" value="NZ_CP032849.1"/>
</dbReference>
<dbReference type="Gene3D" id="1.10.1040.10">
    <property type="entry name" value="N-(1-d-carboxylethyl)-l-norvaline Dehydrogenase, domain 2"/>
    <property type="match status" value="1"/>
</dbReference>